<dbReference type="PANTHER" id="PTHR46796">
    <property type="entry name" value="HTH-TYPE TRANSCRIPTIONAL ACTIVATOR RHAS-RELATED"/>
    <property type="match status" value="1"/>
</dbReference>
<reference evidence="5 6" key="1">
    <citation type="submission" date="2019-09" db="EMBL/GenBank/DDBJ databases">
        <authorList>
            <person name="Depoorter E."/>
        </authorList>
    </citation>
    <scope>NUCLEOTIDE SEQUENCE [LARGE SCALE GENOMIC DNA]</scope>
    <source>
        <strain evidence="5">LMG 30113</strain>
    </source>
</reference>
<keyword evidence="6" id="KW-1185">Reference proteome</keyword>
<dbReference type="PRINTS" id="PR00032">
    <property type="entry name" value="HTHARAC"/>
</dbReference>
<dbReference type="InterPro" id="IPR018060">
    <property type="entry name" value="HTH_AraC"/>
</dbReference>
<dbReference type="InterPro" id="IPR050204">
    <property type="entry name" value="AraC_XylS_family_regulators"/>
</dbReference>
<dbReference type="GO" id="GO:0003700">
    <property type="term" value="F:DNA-binding transcription factor activity"/>
    <property type="evidence" value="ECO:0007669"/>
    <property type="project" value="InterPro"/>
</dbReference>
<dbReference type="SUPFAM" id="SSF46689">
    <property type="entry name" value="Homeodomain-like"/>
    <property type="match status" value="2"/>
</dbReference>
<evidence type="ECO:0000313" key="6">
    <source>
        <dbReference type="Proteomes" id="UP000494330"/>
    </source>
</evidence>
<dbReference type="EMBL" id="CABVQD010000035">
    <property type="protein sequence ID" value="VWC33969.1"/>
    <property type="molecule type" value="Genomic_DNA"/>
</dbReference>
<dbReference type="GO" id="GO:0043565">
    <property type="term" value="F:sequence-specific DNA binding"/>
    <property type="evidence" value="ECO:0007669"/>
    <property type="project" value="InterPro"/>
</dbReference>
<evidence type="ECO:0000256" key="2">
    <source>
        <dbReference type="ARBA" id="ARBA00023125"/>
    </source>
</evidence>
<name>A0A6P2RR28_9BURK</name>
<dbReference type="PROSITE" id="PS01124">
    <property type="entry name" value="HTH_ARAC_FAMILY_2"/>
    <property type="match status" value="1"/>
</dbReference>
<keyword evidence="3" id="KW-0804">Transcription</keyword>
<evidence type="ECO:0000259" key="4">
    <source>
        <dbReference type="PROSITE" id="PS01124"/>
    </source>
</evidence>
<evidence type="ECO:0000313" key="5">
    <source>
        <dbReference type="EMBL" id="VWC33969.1"/>
    </source>
</evidence>
<dbReference type="InterPro" id="IPR009057">
    <property type="entry name" value="Homeodomain-like_sf"/>
</dbReference>
<organism evidence="5 6">
    <name type="scientific">Burkholderia paludis</name>
    <dbReference type="NCBI Taxonomy" id="1506587"/>
    <lineage>
        <taxon>Bacteria</taxon>
        <taxon>Pseudomonadati</taxon>
        <taxon>Pseudomonadota</taxon>
        <taxon>Betaproteobacteria</taxon>
        <taxon>Burkholderiales</taxon>
        <taxon>Burkholderiaceae</taxon>
        <taxon>Burkholderia</taxon>
        <taxon>Burkholderia cepacia complex</taxon>
    </lineage>
</organism>
<evidence type="ECO:0000256" key="3">
    <source>
        <dbReference type="ARBA" id="ARBA00023163"/>
    </source>
</evidence>
<gene>
    <name evidence="5" type="ORF">BPA30113_06463</name>
</gene>
<keyword evidence="1" id="KW-0805">Transcription regulation</keyword>
<dbReference type="InterPro" id="IPR020449">
    <property type="entry name" value="Tscrpt_reg_AraC-type_HTH"/>
</dbReference>
<dbReference type="Gene3D" id="1.10.10.60">
    <property type="entry name" value="Homeodomain-like"/>
    <property type="match status" value="2"/>
</dbReference>
<feature type="domain" description="HTH araC/xylS-type" evidence="4">
    <location>
        <begin position="205"/>
        <end position="303"/>
    </location>
</feature>
<dbReference type="RefSeq" id="WP_031398333.1">
    <property type="nucleotide sequence ID" value="NZ_CABVQD010000035.1"/>
</dbReference>
<dbReference type="AlphaFoldDB" id="A0A6P2RR28"/>
<proteinExistence type="predicted"/>
<sequence length="321" mass="35142">MADTHYPHPEQAPRVSIDEIVNVLSHRPFATTRERGWAGVTVDMYDPLPDVSERYPPLDHHVICYCPYGSARLVQGRDGVVHESLISAGVSMLMPAGYDSLWEGHASATARLRIPTALIAAAGEQLGRRGTASIELLNVFSTRDVVIEHIAQVLVAELGRAPHPAQALIADQLSAALAAHLLRSYNAFEPVVPADAPPLGKKDIARLTEYIEDNLDRPIGLDELAGIANVSRFHFTRLFKRSTGMTAGSFVERCRIRRAQSLIVETDLPLADVALMTGFADQSHFTRRFHRHVGCTPAAFARDYGRRRAARKAGGGIRCAT</sequence>
<dbReference type="Pfam" id="PF12833">
    <property type="entry name" value="HTH_18"/>
    <property type="match status" value="1"/>
</dbReference>
<dbReference type="PANTHER" id="PTHR46796:SF6">
    <property type="entry name" value="ARAC SUBFAMILY"/>
    <property type="match status" value="1"/>
</dbReference>
<dbReference type="SMART" id="SM00342">
    <property type="entry name" value="HTH_ARAC"/>
    <property type="match status" value="1"/>
</dbReference>
<dbReference type="Proteomes" id="UP000494330">
    <property type="component" value="Unassembled WGS sequence"/>
</dbReference>
<accession>A0A6P2RR28</accession>
<keyword evidence="2" id="KW-0238">DNA-binding</keyword>
<protein>
    <submittedName>
        <fullName evidence="5">AraC family transcriptional regulator</fullName>
    </submittedName>
</protein>
<evidence type="ECO:0000256" key="1">
    <source>
        <dbReference type="ARBA" id="ARBA00023015"/>
    </source>
</evidence>